<comment type="caution">
    <text evidence="1">The sequence shown here is derived from an EMBL/GenBank/DDBJ whole genome shotgun (WGS) entry which is preliminary data.</text>
</comment>
<dbReference type="Proteomes" id="UP000480943">
    <property type="component" value="Unassembled WGS sequence"/>
</dbReference>
<reference evidence="1 2" key="1">
    <citation type="submission" date="2019-09" db="EMBL/GenBank/DDBJ databases">
        <title>Photobacterium damselae subsp. damselae CDC-2227-81, a human clinical isolate.</title>
        <authorList>
            <person name="Osorio C.R."/>
        </authorList>
    </citation>
    <scope>NUCLEOTIDE SEQUENCE [LARGE SCALE GENOMIC DNA]</scope>
    <source>
        <strain evidence="1 2">CDC-2227-81</strain>
    </source>
</reference>
<name>A0AAD3ZXJ6_PHODD</name>
<proteinExistence type="predicted"/>
<dbReference type="EMBL" id="VZUQ01000005">
    <property type="protein sequence ID" value="KAB1186504.1"/>
    <property type="molecule type" value="Genomic_DNA"/>
</dbReference>
<dbReference type="AlphaFoldDB" id="A0AAD3ZXJ6"/>
<organism evidence="1 2">
    <name type="scientific">Photobacterium damselae subsp. damselae</name>
    <name type="common">Listonella damsela</name>
    <dbReference type="NCBI Taxonomy" id="85581"/>
    <lineage>
        <taxon>Bacteria</taxon>
        <taxon>Pseudomonadati</taxon>
        <taxon>Pseudomonadota</taxon>
        <taxon>Gammaproteobacteria</taxon>
        <taxon>Vibrionales</taxon>
        <taxon>Vibrionaceae</taxon>
        <taxon>Photobacterium</taxon>
    </lineage>
</organism>
<protein>
    <submittedName>
        <fullName evidence="1">NYN domain-containing protein</fullName>
    </submittedName>
</protein>
<sequence length="54" mass="6295">MDAIELICTNERINAICIVSSDGGFSPFFYDWGQYYNKGLIDGLEWKTNRFRLI</sequence>
<gene>
    <name evidence="1" type="ORF">F6450_00130</name>
</gene>
<accession>A0AAD3ZXJ6</accession>
<evidence type="ECO:0000313" key="1">
    <source>
        <dbReference type="EMBL" id="KAB1186504.1"/>
    </source>
</evidence>
<evidence type="ECO:0000313" key="2">
    <source>
        <dbReference type="Proteomes" id="UP000480943"/>
    </source>
</evidence>